<keyword evidence="2" id="KW-1133">Transmembrane helix</keyword>
<dbReference type="InterPro" id="IPR006938">
    <property type="entry name" value="DUF624"/>
</dbReference>
<feature type="transmembrane region" description="Helical" evidence="2">
    <location>
        <begin position="178"/>
        <end position="198"/>
    </location>
</feature>
<feature type="region of interest" description="Disordered" evidence="1">
    <location>
        <begin position="1"/>
        <end position="25"/>
    </location>
</feature>
<evidence type="ECO:0000256" key="2">
    <source>
        <dbReference type="SAM" id="Phobius"/>
    </source>
</evidence>
<feature type="transmembrane region" description="Helical" evidence="2">
    <location>
        <begin position="99"/>
        <end position="120"/>
    </location>
</feature>
<organism evidence="3 4">
    <name type="scientific">Bifidobacterium avesanii</name>
    <dbReference type="NCBI Taxonomy" id="1798157"/>
    <lineage>
        <taxon>Bacteria</taxon>
        <taxon>Bacillati</taxon>
        <taxon>Actinomycetota</taxon>
        <taxon>Actinomycetes</taxon>
        <taxon>Bifidobacteriales</taxon>
        <taxon>Bifidobacteriaceae</taxon>
        <taxon>Bifidobacterium</taxon>
    </lineage>
</organism>
<name>A0A7K3TIQ7_9BIFI</name>
<feature type="compositionally biased region" description="Basic and acidic residues" evidence="1">
    <location>
        <begin position="12"/>
        <end position="25"/>
    </location>
</feature>
<evidence type="ECO:0000313" key="3">
    <source>
        <dbReference type="EMBL" id="NEG78987.1"/>
    </source>
</evidence>
<keyword evidence="4" id="KW-1185">Reference proteome</keyword>
<dbReference type="EMBL" id="WHZY01000014">
    <property type="protein sequence ID" value="NEG78987.1"/>
    <property type="molecule type" value="Genomic_DNA"/>
</dbReference>
<accession>A0A7K3TIQ7</accession>
<dbReference type="RefSeq" id="WP_152350742.1">
    <property type="nucleotide sequence ID" value="NZ_WBSN01000013.1"/>
</dbReference>
<keyword evidence="2" id="KW-0812">Transmembrane</keyword>
<comment type="caution">
    <text evidence="3">The sequence shown here is derived from an EMBL/GenBank/DDBJ whole genome shotgun (WGS) entry which is preliminary data.</text>
</comment>
<protein>
    <submittedName>
        <fullName evidence="3">DUF624 domain-containing protein</fullName>
    </submittedName>
</protein>
<dbReference type="Proteomes" id="UP000469763">
    <property type="component" value="Unassembled WGS sequence"/>
</dbReference>
<evidence type="ECO:0000256" key="1">
    <source>
        <dbReference type="SAM" id="MobiDB-lite"/>
    </source>
</evidence>
<sequence length="232" mass="25333">MKFIDNIYNPPEPRKDGRSDDEGRDAKHGSAAIVWDVVTHHTWELIKLNVLVFVTCLPIVTIPMAAAAATSLFRDMIGGRVVFVWHDYFKAWGAYWKRASVIGLPILAVSLLGAFGAWFYSSSTVVPGLGGVAFAGLCGAAALVALAMMIYLFPMLVVTDLSRQEIWRNSLLLVPLRFPSTLLTFLFDLLIVAVGVLLLPYSFFVLPLFGLSLIGLAGTQSALKGIAQFVTR</sequence>
<reference evidence="3 4" key="1">
    <citation type="submission" date="2019-10" db="EMBL/GenBank/DDBJ databases">
        <title>Bifidobacterium from non-human primates.</title>
        <authorList>
            <person name="Modesto M."/>
        </authorList>
    </citation>
    <scope>NUCLEOTIDE SEQUENCE [LARGE SCALE GENOMIC DNA]</scope>
    <source>
        <strain evidence="3 4">TREC</strain>
    </source>
</reference>
<gene>
    <name evidence="3" type="ORF">GFD22_08410</name>
</gene>
<dbReference type="OrthoDB" id="1852280at2"/>
<feature type="transmembrane region" description="Helical" evidence="2">
    <location>
        <begin position="50"/>
        <end position="73"/>
    </location>
</feature>
<keyword evidence="2" id="KW-0472">Membrane</keyword>
<dbReference type="AlphaFoldDB" id="A0A7K3TIQ7"/>
<feature type="transmembrane region" description="Helical" evidence="2">
    <location>
        <begin position="204"/>
        <end position="223"/>
    </location>
</feature>
<proteinExistence type="predicted"/>
<evidence type="ECO:0000313" key="4">
    <source>
        <dbReference type="Proteomes" id="UP000469763"/>
    </source>
</evidence>
<feature type="transmembrane region" description="Helical" evidence="2">
    <location>
        <begin position="132"/>
        <end position="157"/>
    </location>
</feature>
<dbReference type="Pfam" id="PF04854">
    <property type="entry name" value="DUF624"/>
    <property type="match status" value="1"/>
</dbReference>